<protein>
    <submittedName>
        <fullName evidence="2">ATP-binding protein</fullName>
    </submittedName>
</protein>
<evidence type="ECO:0000313" key="3">
    <source>
        <dbReference type="Proteomes" id="UP000029714"/>
    </source>
</evidence>
<dbReference type="Proteomes" id="UP000477070">
    <property type="component" value="Unassembled WGS sequence"/>
</dbReference>
<gene>
    <name evidence="1" type="ORF">DCO61_05110</name>
    <name evidence="2" type="ORF">LS64_003845</name>
</gene>
<dbReference type="AlphaFoldDB" id="A0A347VHG2"/>
<organism evidence="2 3">
    <name type="scientific">Helicobacter saguini</name>
    <dbReference type="NCBI Taxonomy" id="1548018"/>
    <lineage>
        <taxon>Bacteria</taxon>
        <taxon>Pseudomonadati</taxon>
        <taxon>Campylobacterota</taxon>
        <taxon>Epsilonproteobacteria</taxon>
        <taxon>Campylobacterales</taxon>
        <taxon>Helicobacteraceae</taxon>
        <taxon>Helicobacter</taxon>
    </lineage>
</organism>
<evidence type="ECO:0000313" key="2">
    <source>
        <dbReference type="EMBL" id="TLD95049.1"/>
    </source>
</evidence>
<evidence type="ECO:0000313" key="1">
    <source>
        <dbReference type="EMBL" id="MWV69401.1"/>
    </source>
</evidence>
<reference evidence="2 3" key="2">
    <citation type="journal article" date="2016" name="Infect. Immun.">
        <title>Helicobacter saguini, a Novel Helicobacter Isolated from Cotton-Top Tamarins with Ulcerative Colitis, Has Proinflammatory Properties and Induces Typhlocolitis and Dysplasia in Gnotobiotic IL-10-/- Mice.</title>
        <authorList>
            <person name="Shen Z."/>
            <person name="Mannion A."/>
            <person name="Whary M.T."/>
            <person name="Muthupalani S."/>
            <person name="Sheh A."/>
            <person name="Feng Y."/>
            <person name="Gong G."/>
            <person name="Vandamme P."/>
            <person name="Holcombe H.R."/>
            <person name="Paster B.J."/>
            <person name="Fox J.G."/>
        </authorList>
    </citation>
    <scope>NUCLEOTIDE SEQUENCE [LARGE SCALE GENOMIC DNA]</scope>
    <source>
        <strain evidence="2 3">MIT 97-6194</strain>
    </source>
</reference>
<name>A0A347VHG2_9HELI</name>
<dbReference type="Proteomes" id="UP000029714">
    <property type="component" value="Unassembled WGS sequence"/>
</dbReference>
<dbReference type="RefSeq" id="WP_034572796.1">
    <property type="nucleotide sequence ID" value="NZ_JRMP02000004.1"/>
</dbReference>
<dbReference type="OrthoDB" id="5372242at2"/>
<reference evidence="2 3" key="1">
    <citation type="journal article" date="2014" name="Genome Announc.">
        <title>Draft genome sequences of eight enterohepatic helicobacter species isolated from both laboratory and wild rodents.</title>
        <authorList>
            <person name="Sheh A."/>
            <person name="Shen Z."/>
            <person name="Fox J.G."/>
        </authorList>
    </citation>
    <scope>NUCLEOTIDE SEQUENCE [LARGE SCALE GENOMIC DNA]</scope>
    <source>
        <strain evidence="2 3">MIT 97-6194</strain>
    </source>
</reference>
<keyword evidence="2" id="KW-0067">ATP-binding</keyword>
<sequence>MIKDSNKFKNFLIRNISIFSDKSYIYGSIHSGKTCLALHHAQKFHNVKYINLDMLISIESKNKELENLKLNKYDLVIIDNFKANFLGNLKLDSKCIFIGDYENAPKDFDKICLLGLSFEEFLSFDKKNTSIESNLANFIKQGNNIELLFVDDFKKTQRKWDILKCALQRDFFIFYYMLALQGQKTSTYGIYKFLKKNIKVSKDRIYELITFWQKNCVIFTCEHIDNFTQNGNKNFKLYFCDFSLSEFCENKRFSAIFENMVFLELISMGFNLVYSELCDFIDTESGYIFLSTPFASIDMIKSRVAAIKSAFRKANNKLDSKKPTTKNLESLENAVSLENEVSLASLESTQALQNFTIIAITMNLNHTIDSKTNIIEFANLSLILNT</sequence>
<proteinExistence type="predicted"/>
<evidence type="ECO:0000313" key="4">
    <source>
        <dbReference type="Proteomes" id="UP000477070"/>
    </source>
</evidence>
<dbReference type="EMBL" id="JRMP02000004">
    <property type="protein sequence ID" value="TLD95049.1"/>
    <property type="molecule type" value="Genomic_DNA"/>
</dbReference>
<keyword evidence="3" id="KW-1185">Reference proteome</keyword>
<dbReference type="GO" id="GO:0005524">
    <property type="term" value="F:ATP binding"/>
    <property type="evidence" value="ECO:0007669"/>
    <property type="project" value="UniProtKB-KW"/>
</dbReference>
<keyword evidence="2" id="KW-0547">Nucleotide-binding</keyword>
<accession>A0A347VHG2</accession>
<reference evidence="2" key="3">
    <citation type="submission" date="2018-04" db="EMBL/GenBank/DDBJ databases">
        <authorList>
            <person name="Sheh A."/>
            <person name="Shen Z."/>
            <person name="Mannion A.J."/>
            <person name="Fox J.G."/>
        </authorList>
    </citation>
    <scope>NUCLEOTIDE SEQUENCE</scope>
    <source>
        <strain evidence="2">MIT 97-6194</strain>
    </source>
</reference>
<comment type="caution">
    <text evidence="2">The sequence shown here is derived from an EMBL/GenBank/DDBJ whole genome shotgun (WGS) entry which is preliminary data.</text>
</comment>
<reference evidence="1 4" key="4">
    <citation type="submission" date="2019-12" db="EMBL/GenBank/DDBJ databases">
        <title>Multi-Generational Helicobacter saguini Isolates.</title>
        <authorList>
            <person name="Mannion A."/>
            <person name="Shen Z."/>
            <person name="Fox J.G."/>
        </authorList>
    </citation>
    <scope>NUCLEOTIDE SEQUENCE [LARGE SCALE GENOMIC DNA]</scope>
    <source>
        <strain evidence="1">16-048</strain>
        <strain evidence="4">16-048 (F4)</strain>
    </source>
</reference>
<dbReference type="EMBL" id="QBIU01000001">
    <property type="protein sequence ID" value="MWV69401.1"/>
    <property type="molecule type" value="Genomic_DNA"/>
</dbReference>